<evidence type="ECO:0000313" key="4">
    <source>
        <dbReference type="EMBL" id="CAF4116862.1"/>
    </source>
</evidence>
<dbReference type="Proteomes" id="UP000663829">
    <property type="component" value="Unassembled WGS sequence"/>
</dbReference>
<sequence length="286" mass="33167">MLKYEPFMNKLLTCDTREWYVIPRRLDSLLYKLIVGFGIEIINRNGQKMLKNVSQQHVRYGAVTNSDQLIVITQNSKNSEHSTQMILFDSKLNRLNEIDLSTNLTYVRGLWVEGNDIILLYQKSSDFGILVYDLQKLNVRFSFPLVADVSSDDVIVFSYNPAFICVYSNRDKKVYVFSRHGHAIALYRKKVIEITIRKIVIDQYERIYALDMIHQVHVYTKGIKLYSIQLSGNIRTGENVAYIYSIAITNDHRLIYTAKLTNTSTCLLWAPNVAYMSTIFPYDSLT</sequence>
<gene>
    <name evidence="1" type="ORF">GPM918_LOCUS6265</name>
    <name evidence="2" type="ORF">OVA965_LOCUS28903</name>
    <name evidence="3" type="ORF">SRO942_LOCUS6265</name>
    <name evidence="4" type="ORF">TMI583_LOCUS29666</name>
</gene>
<dbReference type="SUPFAM" id="SSF101898">
    <property type="entry name" value="NHL repeat"/>
    <property type="match status" value="1"/>
</dbReference>
<dbReference type="Proteomes" id="UP000682733">
    <property type="component" value="Unassembled WGS sequence"/>
</dbReference>
<reference evidence="1" key="1">
    <citation type="submission" date="2021-02" db="EMBL/GenBank/DDBJ databases">
        <authorList>
            <person name="Nowell W R."/>
        </authorList>
    </citation>
    <scope>NUCLEOTIDE SEQUENCE</scope>
</reference>
<organism evidence="1 5">
    <name type="scientific">Didymodactylos carnosus</name>
    <dbReference type="NCBI Taxonomy" id="1234261"/>
    <lineage>
        <taxon>Eukaryota</taxon>
        <taxon>Metazoa</taxon>
        <taxon>Spiralia</taxon>
        <taxon>Gnathifera</taxon>
        <taxon>Rotifera</taxon>
        <taxon>Eurotatoria</taxon>
        <taxon>Bdelloidea</taxon>
        <taxon>Philodinida</taxon>
        <taxon>Philodinidae</taxon>
        <taxon>Didymodactylos</taxon>
    </lineage>
</organism>
<dbReference type="Proteomes" id="UP000677228">
    <property type="component" value="Unassembled WGS sequence"/>
</dbReference>
<evidence type="ECO:0000313" key="5">
    <source>
        <dbReference type="Proteomes" id="UP000663829"/>
    </source>
</evidence>
<dbReference type="InterPro" id="IPR011042">
    <property type="entry name" value="6-blade_b-propeller_TolB-like"/>
</dbReference>
<evidence type="ECO:0000313" key="3">
    <source>
        <dbReference type="EMBL" id="CAF3642470.1"/>
    </source>
</evidence>
<dbReference type="EMBL" id="CAJOBA010041585">
    <property type="protein sequence ID" value="CAF4116862.1"/>
    <property type="molecule type" value="Genomic_DNA"/>
</dbReference>
<dbReference type="AlphaFoldDB" id="A0A813WS00"/>
<name>A0A813WS00_9BILA</name>
<dbReference type="EMBL" id="CAJNOK010020000">
    <property type="protein sequence ID" value="CAF1309235.1"/>
    <property type="molecule type" value="Genomic_DNA"/>
</dbReference>
<dbReference type="Gene3D" id="2.120.10.30">
    <property type="entry name" value="TolB, C-terminal domain"/>
    <property type="match status" value="1"/>
</dbReference>
<proteinExistence type="predicted"/>
<dbReference type="EMBL" id="CAJNOQ010000955">
    <property type="protein sequence ID" value="CAF0854708.1"/>
    <property type="molecule type" value="Genomic_DNA"/>
</dbReference>
<comment type="caution">
    <text evidence="1">The sequence shown here is derived from an EMBL/GenBank/DDBJ whole genome shotgun (WGS) entry which is preliminary data.</text>
</comment>
<accession>A0A813WS00</accession>
<protein>
    <submittedName>
        <fullName evidence="1">Uncharacterized protein</fullName>
    </submittedName>
</protein>
<evidence type="ECO:0000313" key="2">
    <source>
        <dbReference type="EMBL" id="CAF1309235.1"/>
    </source>
</evidence>
<evidence type="ECO:0000313" key="1">
    <source>
        <dbReference type="EMBL" id="CAF0854708.1"/>
    </source>
</evidence>
<keyword evidence="5" id="KW-1185">Reference proteome</keyword>
<dbReference type="Proteomes" id="UP000681722">
    <property type="component" value="Unassembled WGS sequence"/>
</dbReference>
<dbReference type="EMBL" id="CAJOBC010000955">
    <property type="protein sequence ID" value="CAF3642470.1"/>
    <property type="molecule type" value="Genomic_DNA"/>
</dbReference>